<dbReference type="OrthoDB" id="78101at2759"/>
<sequence>MEKDKIDEEFVETMLEIEKSYSFMSKHEKVRIEQWSKKLCQVTANPMNKYAKTLLQLVKLGTLQEPFTRIPPEGPLPQFTGNVYIQPPRPRPKSSAEGHLHRIPSNTEIQKPIEIKIPENRVSYKHPDSPCFEKPQIPKPIEKRNIESSSSFKNTHEKYDTHITINHKVNEDLVRFQTQLEIAQLNEKHLREELGKRNKKLMDQNEEIDYLRKENENLKMKLAAKEQKREFFDEYKENNQRDFKYFLDKTPEEKEILNIDDISDNLRRLEKLQEDLNRNRFS</sequence>
<dbReference type="EMBL" id="MPUH01000387">
    <property type="protein sequence ID" value="OMJ81247.1"/>
    <property type="molecule type" value="Genomic_DNA"/>
</dbReference>
<dbReference type="Pfam" id="PF14846">
    <property type="entry name" value="DUF4485"/>
    <property type="match status" value="1"/>
</dbReference>
<keyword evidence="4" id="KW-1185">Reference proteome</keyword>
<keyword evidence="1" id="KW-0175">Coiled coil</keyword>
<evidence type="ECO:0000256" key="1">
    <source>
        <dbReference type="SAM" id="Coils"/>
    </source>
</evidence>
<accession>A0A1R2BXA2</accession>
<dbReference type="InterPro" id="IPR027831">
    <property type="entry name" value="DUF4485"/>
</dbReference>
<comment type="caution">
    <text evidence="3">The sequence shown here is derived from an EMBL/GenBank/DDBJ whole genome shotgun (WGS) entry which is preliminary data.</text>
</comment>
<organism evidence="3 4">
    <name type="scientific">Stentor coeruleus</name>
    <dbReference type="NCBI Taxonomy" id="5963"/>
    <lineage>
        <taxon>Eukaryota</taxon>
        <taxon>Sar</taxon>
        <taxon>Alveolata</taxon>
        <taxon>Ciliophora</taxon>
        <taxon>Postciliodesmatophora</taxon>
        <taxon>Heterotrichea</taxon>
        <taxon>Heterotrichida</taxon>
        <taxon>Stentoridae</taxon>
        <taxon>Stentor</taxon>
    </lineage>
</organism>
<dbReference type="Proteomes" id="UP000187209">
    <property type="component" value="Unassembled WGS sequence"/>
</dbReference>
<evidence type="ECO:0000313" key="4">
    <source>
        <dbReference type="Proteomes" id="UP000187209"/>
    </source>
</evidence>
<dbReference type="AlphaFoldDB" id="A0A1R2BXA2"/>
<proteinExistence type="predicted"/>
<evidence type="ECO:0000259" key="2">
    <source>
        <dbReference type="Pfam" id="PF14846"/>
    </source>
</evidence>
<evidence type="ECO:0000313" key="3">
    <source>
        <dbReference type="EMBL" id="OMJ81247.1"/>
    </source>
</evidence>
<feature type="domain" description="DUF4485" evidence="2">
    <location>
        <begin position="7"/>
        <end position="79"/>
    </location>
</feature>
<gene>
    <name evidence="3" type="ORF">SteCoe_18302</name>
</gene>
<name>A0A1R2BXA2_9CILI</name>
<reference evidence="3 4" key="1">
    <citation type="submission" date="2016-11" db="EMBL/GenBank/DDBJ databases">
        <title>The macronuclear genome of Stentor coeruleus: a giant cell with tiny introns.</title>
        <authorList>
            <person name="Slabodnick M."/>
            <person name="Ruby J.G."/>
            <person name="Reiff S.B."/>
            <person name="Swart E.C."/>
            <person name="Gosai S."/>
            <person name="Prabakaran S."/>
            <person name="Witkowska E."/>
            <person name="Larue G.E."/>
            <person name="Fisher S."/>
            <person name="Freeman R.M."/>
            <person name="Gunawardena J."/>
            <person name="Chu W."/>
            <person name="Stover N.A."/>
            <person name="Gregory B.D."/>
            <person name="Nowacki M."/>
            <person name="Derisi J."/>
            <person name="Roy S.W."/>
            <person name="Marshall W.F."/>
            <person name="Sood P."/>
        </authorList>
    </citation>
    <scope>NUCLEOTIDE SEQUENCE [LARGE SCALE GENOMIC DNA]</scope>
    <source>
        <strain evidence="3">WM001</strain>
    </source>
</reference>
<feature type="coiled-coil region" evidence="1">
    <location>
        <begin position="173"/>
        <end position="228"/>
    </location>
</feature>
<protein>
    <recommendedName>
        <fullName evidence="2">DUF4485 domain-containing protein</fullName>
    </recommendedName>
</protein>